<dbReference type="KEGG" id="pdl:Pyrde_1968"/>
<protein>
    <submittedName>
        <fullName evidence="2">Uncharacterized protein</fullName>
    </submittedName>
</protein>
<evidence type="ECO:0000313" key="2">
    <source>
        <dbReference type="EMBL" id="ALL02011.1"/>
    </source>
</evidence>
<feature type="transmembrane region" description="Helical" evidence="1">
    <location>
        <begin position="77"/>
        <end position="98"/>
    </location>
</feature>
<proteinExistence type="predicted"/>
<dbReference type="AlphaFoldDB" id="A0A0P0N6Q8"/>
<keyword evidence="1" id="KW-1133">Transmembrane helix</keyword>
<reference evidence="2 3" key="1">
    <citation type="submission" date="2015-10" db="EMBL/GenBank/DDBJ databases">
        <title>Complete genome sequence of hyperthermophilic archaeon Pyrodictium delaneyi Su06.</title>
        <authorList>
            <person name="Jung J.-H."/>
            <person name="Lin J."/>
            <person name="Holden J.F."/>
            <person name="Park C.-S."/>
        </authorList>
    </citation>
    <scope>NUCLEOTIDE SEQUENCE [LARGE SCALE GENOMIC DNA]</scope>
    <source>
        <strain evidence="2 3">Su06</strain>
    </source>
</reference>
<name>A0A0P0N6Q8_9CREN</name>
<keyword evidence="1" id="KW-0812">Transmembrane</keyword>
<keyword evidence="1" id="KW-0472">Membrane</keyword>
<gene>
    <name evidence="2" type="ORF">Pyrde_1968</name>
</gene>
<feature type="transmembrane region" description="Helical" evidence="1">
    <location>
        <begin position="37"/>
        <end position="57"/>
    </location>
</feature>
<sequence>MGLMFGAILSINAGRNFARRIHDIELARKYGKRLPGLGLLAYMSIFFALVTNLVAFAAGKTLASSISVLSGVIRDNISLTMLSALLTLLTTVVSYYVFYTRYRNVEEPLTREGKVALIGLNRIKEAKHHLGKGFGKGNERERG</sequence>
<dbReference type="EMBL" id="CP013011">
    <property type="protein sequence ID" value="ALL02011.1"/>
    <property type="molecule type" value="Genomic_DNA"/>
</dbReference>
<evidence type="ECO:0000256" key="1">
    <source>
        <dbReference type="SAM" id="Phobius"/>
    </source>
</evidence>
<evidence type="ECO:0000313" key="3">
    <source>
        <dbReference type="Proteomes" id="UP000058613"/>
    </source>
</evidence>
<accession>A0A0P0N6Q8</accession>
<organism evidence="2 3">
    <name type="scientific">Pyrodictium delaneyi</name>
    <dbReference type="NCBI Taxonomy" id="1273541"/>
    <lineage>
        <taxon>Archaea</taxon>
        <taxon>Thermoproteota</taxon>
        <taxon>Thermoprotei</taxon>
        <taxon>Desulfurococcales</taxon>
        <taxon>Pyrodictiaceae</taxon>
        <taxon>Pyrodictium</taxon>
    </lineage>
</organism>
<dbReference type="Proteomes" id="UP000058613">
    <property type="component" value="Chromosome"/>
</dbReference>